<evidence type="ECO:0000313" key="3">
    <source>
        <dbReference type="Proteomes" id="UP000225706"/>
    </source>
</evidence>
<dbReference type="InterPro" id="IPR011989">
    <property type="entry name" value="ARM-like"/>
</dbReference>
<dbReference type="PANTHER" id="PTHR10997">
    <property type="entry name" value="IMPORTIN-7, 8, 11"/>
    <property type="match status" value="1"/>
</dbReference>
<dbReference type="Gene3D" id="1.25.10.10">
    <property type="entry name" value="Leucine-rich Repeat Variant"/>
    <property type="match status" value="3"/>
</dbReference>
<sequence length="1176" mass="133005">MEVKSQDPLHQQRSLLVLNHVIKMLASKRLIPDRQLFRKITFDIFGYILHLWQSNTESLLESFQMKSNVLGTLLYGVEFQQGDEDHQSQAKSLLEQMPVTVQKNQRWIGMPASVLGTAALGLWPWVEHTRTLGPLELSALALKVLRKLLVHGLKEFDPTSQAVMFDTLLSTQKDHNVQNTSTNCPFCAELYFDQIYHSSPMFLGHRVGHRVDHRVGQVLSTPPYSTVLFQLADSQENHPLSFLPLMQPTLELCYNYLFTSEGQACLFETFALQCCKLIKMIVKCEMYQPPREIKDEIIMNFISSTGELDSFPYIRLKLAARGTKMEGINMAPRGLVGISAALYLFHLLCFILPVNRHKIFRHGSLLGEEPLEGLNERWKSDFKAKIAQTALNEFAARAVDMAGNHKVKLSKHTTSTLAYCLCLSLLLSSGNVERNPGPKSTSQSGNFKLSTVKGLRICNLNVRSLVNKMDEIRVFCETHLPHVLSLNETWLDSSISDSEIQLPGYSLVRRDKTRRNGGVLIYISSNLNYKVIQEFENDQPDIQCLWMEITPPKSKDTTPQGILKAHQIKTAFFTPPILSETIQQLILRYLLLTDEDLQSWEQDPENFVAQEAGESWRYNLRVCCFLKGSPPSDEISVLLKKDAVYKACGLASYDLFDEIDFDNWFLNQLLQELNNHSSRYKILRRRVIWMAGQWINVRCARQTRTALYPVLLNLMNVQEDLVVRLTAASTLKTDILCNHITPLSVEMAITLSLKDLTLNSQHILGRPPGVAVQMQVLHVLSLLIQRIGSKVQPFAIPLSIYLPELWQASGDHSMLQCAIVSTVTHLVEGLGILSENMYSFLLPLIQLSTDVSQPSHIYLMEDGLDLWHNVLMNASCMAPELLQLFTNMPPLLEISTKITLIAELGSENLRTCFAIVESYVLLDQRAFLQNCGAPVVDACLRMLGNIKPEGSIILSRVVETIIKVSPLTGPEVFAPVLLKTLNMILEVEEHTPLLVIYLCIIGEISLHNYPAFVHLVENVAQQLGTQAGNVLSQLLDIWLDKMDGMTRLERRKLTVLSLMTLLPLNVHNCVMERFAIIVDAAVDVLHEIHRVEDGGTHTDCLVVLVGNGEDSEEHTEEEKRKRRLRLSDPVHSCPLWKFVRDKLQECRSVYGHETFQYVMGSMDSAVVTQLGAFINH</sequence>
<proteinExistence type="predicted"/>
<accession>A0A2B4SXV2</accession>
<dbReference type="Proteomes" id="UP000225706">
    <property type="component" value="Unassembled WGS sequence"/>
</dbReference>
<protein>
    <submittedName>
        <fullName evidence="2">Importin-11</fullName>
    </submittedName>
</protein>
<dbReference type="InterPro" id="IPR016024">
    <property type="entry name" value="ARM-type_fold"/>
</dbReference>
<dbReference type="GO" id="GO:0005635">
    <property type="term" value="C:nuclear envelope"/>
    <property type="evidence" value="ECO:0007669"/>
    <property type="project" value="TreeGrafter"/>
</dbReference>
<evidence type="ECO:0000259" key="1">
    <source>
        <dbReference type="Pfam" id="PF25758"/>
    </source>
</evidence>
<dbReference type="AlphaFoldDB" id="A0A2B4SXV2"/>
<dbReference type="InterPro" id="IPR036691">
    <property type="entry name" value="Endo/exonu/phosph_ase_sf"/>
</dbReference>
<reference evidence="3" key="1">
    <citation type="journal article" date="2017" name="bioRxiv">
        <title>Comparative analysis of the genomes of Stylophora pistillata and Acropora digitifera provides evidence for extensive differences between species of corals.</title>
        <authorList>
            <person name="Voolstra C.R."/>
            <person name="Li Y."/>
            <person name="Liew Y.J."/>
            <person name="Baumgarten S."/>
            <person name="Zoccola D."/>
            <person name="Flot J.-F."/>
            <person name="Tambutte S."/>
            <person name="Allemand D."/>
            <person name="Aranda M."/>
        </authorList>
    </citation>
    <scope>NUCLEOTIDE SEQUENCE [LARGE SCALE GENOMIC DNA]</scope>
</reference>
<gene>
    <name evidence="2" type="primary">IPO11</name>
    <name evidence="2" type="ORF">AWC38_SpisGene361</name>
</gene>
<comment type="caution">
    <text evidence="2">The sequence shown here is derived from an EMBL/GenBank/DDBJ whole genome shotgun (WGS) entry which is preliminary data.</text>
</comment>
<dbReference type="EMBL" id="LSMT01000002">
    <property type="protein sequence ID" value="PFX34741.1"/>
    <property type="molecule type" value="Genomic_DNA"/>
</dbReference>
<keyword evidence="3" id="KW-1185">Reference proteome</keyword>
<dbReference type="STRING" id="50429.A0A2B4SXV2"/>
<evidence type="ECO:0000313" key="2">
    <source>
        <dbReference type="EMBL" id="PFX34741.1"/>
    </source>
</evidence>
<dbReference type="GO" id="GO:0005829">
    <property type="term" value="C:cytosol"/>
    <property type="evidence" value="ECO:0007669"/>
    <property type="project" value="TreeGrafter"/>
</dbReference>
<dbReference type="PANTHER" id="PTHR10997:SF7">
    <property type="entry name" value="IMPORTIN-11"/>
    <property type="match status" value="1"/>
</dbReference>
<dbReference type="InterPro" id="IPR058669">
    <property type="entry name" value="TPR_IPO7/11-like"/>
</dbReference>
<feature type="domain" description="Importin-7/11-like TPR repeats" evidence="1">
    <location>
        <begin position="817"/>
        <end position="1174"/>
    </location>
</feature>
<dbReference type="SUPFAM" id="SSF48371">
    <property type="entry name" value="ARM repeat"/>
    <property type="match status" value="1"/>
</dbReference>
<dbReference type="OrthoDB" id="361693at2759"/>
<dbReference type="SUPFAM" id="SSF56219">
    <property type="entry name" value="DNase I-like"/>
    <property type="match status" value="1"/>
</dbReference>
<organism evidence="2 3">
    <name type="scientific">Stylophora pistillata</name>
    <name type="common">Smooth cauliflower coral</name>
    <dbReference type="NCBI Taxonomy" id="50429"/>
    <lineage>
        <taxon>Eukaryota</taxon>
        <taxon>Metazoa</taxon>
        <taxon>Cnidaria</taxon>
        <taxon>Anthozoa</taxon>
        <taxon>Hexacorallia</taxon>
        <taxon>Scleractinia</taxon>
        <taxon>Astrocoeniina</taxon>
        <taxon>Pocilloporidae</taxon>
        <taxon>Stylophora</taxon>
    </lineage>
</organism>
<dbReference type="Gene3D" id="3.60.10.10">
    <property type="entry name" value="Endonuclease/exonuclease/phosphatase"/>
    <property type="match status" value="1"/>
</dbReference>
<dbReference type="GO" id="GO:0006606">
    <property type="term" value="P:protein import into nucleus"/>
    <property type="evidence" value="ECO:0007669"/>
    <property type="project" value="TreeGrafter"/>
</dbReference>
<name>A0A2B4SXV2_STYPI</name>
<dbReference type="Pfam" id="PF25758">
    <property type="entry name" value="TPR_IPO11"/>
    <property type="match status" value="1"/>
</dbReference>